<organism evidence="2 3">
    <name type="scientific">Dorcoceras hygrometricum</name>
    <dbReference type="NCBI Taxonomy" id="472368"/>
    <lineage>
        <taxon>Eukaryota</taxon>
        <taxon>Viridiplantae</taxon>
        <taxon>Streptophyta</taxon>
        <taxon>Embryophyta</taxon>
        <taxon>Tracheophyta</taxon>
        <taxon>Spermatophyta</taxon>
        <taxon>Magnoliopsida</taxon>
        <taxon>eudicotyledons</taxon>
        <taxon>Gunneridae</taxon>
        <taxon>Pentapetalae</taxon>
        <taxon>asterids</taxon>
        <taxon>lamiids</taxon>
        <taxon>Lamiales</taxon>
        <taxon>Gesneriaceae</taxon>
        <taxon>Didymocarpoideae</taxon>
        <taxon>Trichosporeae</taxon>
        <taxon>Loxocarpinae</taxon>
        <taxon>Dorcoceras</taxon>
    </lineage>
</organism>
<feature type="compositionally biased region" description="Basic residues" evidence="1">
    <location>
        <begin position="1"/>
        <end position="19"/>
    </location>
</feature>
<dbReference type="Proteomes" id="UP000250235">
    <property type="component" value="Unassembled WGS sequence"/>
</dbReference>
<reference evidence="2 3" key="1">
    <citation type="journal article" date="2015" name="Proc. Natl. Acad. Sci. U.S.A.">
        <title>The resurrection genome of Boea hygrometrica: A blueprint for survival of dehydration.</title>
        <authorList>
            <person name="Xiao L."/>
            <person name="Yang G."/>
            <person name="Zhang L."/>
            <person name="Yang X."/>
            <person name="Zhao S."/>
            <person name="Ji Z."/>
            <person name="Zhou Q."/>
            <person name="Hu M."/>
            <person name="Wang Y."/>
            <person name="Chen M."/>
            <person name="Xu Y."/>
            <person name="Jin H."/>
            <person name="Xiao X."/>
            <person name="Hu G."/>
            <person name="Bao F."/>
            <person name="Hu Y."/>
            <person name="Wan P."/>
            <person name="Li L."/>
            <person name="Deng X."/>
            <person name="Kuang T."/>
            <person name="Xiang C."/>
            <person name="Zhu J.K."/>
            <person name="Oliver M.J."/>
            <person name="He Y."/>
        </authorList>
    </citation>
    <scope>NUCLEOTIDE SEQUENCE [LARGE SCALE GENOMIC DNA]</scope>
    <source>
        <strain evidence="3">cv. XS01</strain>
    </source>
</reference>
<proteinExistence type="predicted"/>
<feature type="compositionally biased region" description="Polar residues" evidence="1">
    <location>
        <begin position="126"/>
        <end position="135"/>
    </location>
</feature>
<evidence type="ECO:0000256" key="1">
    <source>
        <dbReference type="SAM" id="MobiDB-lite"/>
    </source>
</evidence>
<gene>
    <name evidence="2" type="ORF">F511_37637</name>
</gene>
<feature type="region of interest" description="Disordered" evidence="1">
    <location>
        <begin position="126"/>
        <end position="161"/>
    </location>
</feature>
<protein>
    <submittedName>
        <fullName evidence="2">Uncharacterized protein</fullName>
    </submittedName>
</protein>
<dbReference type="EMBL" id="KV010048">
    <property type="protein sequence ID" value="KZV28627.1"/>
    <property type="molecule type" value="Genomic_DNA"/>
</dbReference>
<evidence type="ECO:0000313" key="3">
    <source>
        <dbReference type="Proteomes" id="UP000250235"/>
    </source>
</evidence>
<feature type="region of interest" description="Disordered" evidence="1">
    <location>
        <begin position="1"/>
        <end position="22"/>
    </location>
</feature>
<dbReference type="AlphaFoldDB" id="A0A2Z7B4Z2"/>
<keyword evidence="3" id="KW-1185">Reference proteome</keyword>
<sequence length="225" mass="25349">MEMRVRYHRSPSHPVRGRRSWYSTDRQGARNIKLVYQLGTRAVQRSSAERFGEEQNRSSADQVQRTSAVFKCRWILTEAHDWEPRSTNAITTNTTNRKLNSRLGTRSHRQGMKFYLNYSKYERAATSRSSTSQLQPPKVVWNGRASRKESNATSHASNNGRKRWEFVGETHGEHFDDVMLCVGIEVADDARASGDIALSSPCWDRNPGFTAGRGFNPDGGAPGGG</sequence>
<evidence type="ECO:0000313" key="2">
    <source>
        <dbReference type="EMBL" id="KZV28627.1"/>
    </source>
</evidence>
<accession>A0A2Z7B4Z2</accession>
<name>A0A2Z7B4Z2_9LAMI</name>